<dbReference type="Pfam" id="PF00196">
    <property type="entry name" value="GerE"/>
    <property type="match status" value="1"/>
</dbReference>
<dbReference type="Gene3D" id="1.10.10.10">
    <property type="entry name" value="Winged helix-like DNA-binding domain superfamily/Winged helix DNA-binding domain"/>
    <property type="match status" value="1"/>
</dbReference>
<dbReference type="GO" id="GO:0006355">
    <property type="term" value="P:regulation of DNA-templated transcription"/>
    <property type="evidence" value="ECO:0007669"/>
    <property type="project" value="InterPro"/>
</dbReference>
<dbReference type="InterPro" id="IPR036388">
    <property type="entry name" value="WH-like_DNA-bd_sf"/>
</dbReference>
<dbReference type="EMBL" id="FNUY01000008">
    <property type="protein sequence ID" value="SEG65876.1"/>
    <property type="molecule type" value="Genomic_DNA"/>
</dbReference>
<protein>
    <submittedName>
        <fullName evidence="2">DNA-binding transcriptional regulator, CsgD family</fullName>
    </submittedName>
</protein>
<keyword evidence="2" id="KW-0238">DNA-binding</keyword>
<dbReference type="Proteomes" id="UP000236743">
    <property type="component" value="Unassembled WGS sequence"/>
</dbReference>
<evidence type="ECO:0000259" key="1">
    <source>
        <dbReference type="SMART" id="SM00421"/>
    </source>
</evidence>
<proteinExistence type="predicted"/>
<dbReference type="InterPro" id="IPR000792">
    <property type="entry name" value="Tscrpt_reg_LuxR_C"/>
</dbReference>
<organism evidence="2 3">
    <name type="scientific">Bosea lathyri</name>
    <dbReference type="NCBI Taxonomy" id="1036778"/>
    <lineage>
        <taxon>Bacteria</taxon>
        <taxon>Pseudomonadati</taxon>
        <taxon>Pseudomonadota</taxon>
        <taxon>Alphaproteobacteria</taxon>
        <taxon>Hyphomicrobiales</taxon>
        <taxon>Boseaceae</taxon>
        <taxon>Bosea</taxon>
    </lineage>
</organism>
<keyword evidence="3" id="KW-1185">Reference proteome</keyword>
<reference evidence="2 3" key="1">
    <citation type="submission" date="2016-10" db="EMBL/GenBank/DDBJ databases">
        <authorList>
            <person name="de Groot N.N."/>
        </authorList>
    </citation>
    <scope>NUCLEOTIDE SEQUENCE [LARGE SCALE GENOMIC DNA]</scope>
    <source>
        <strain evidence="2 3">DSM 26656</strain>
    </source>
</reference>
<gene>
    <name evidence="2" type="ORF">SAMN04488115_108218</name>
</gene>
<sequence>MVRNDSLMQARSNAPAAATLLGLESFGRAILGLLECKRCFVFTLSPATGFAVQAVRVGFDSSVQPSADVITRLAQRQEWQAARLFAIDPADMLATELLGREHDEPVHALAGRLPAGDVGDLIFLAGWRSVPFSAAEIACVSRAASIIWATMQSFNQRRPDELSLDKLLEELAFPVFTVDHKWRVLETNDAGRQLLLAKNPVHLDHGALAGSNSLVNSLMQQALRDTIASRSERSWANTIIPLSTDHRAFAFAWIGAAPAERHMDRLLVIIPQIDPAAGAKRIAMAFGLPWAEERIVLLLLRGEPPARIGRHLDLTEATVRTYIKRIMLKLGINRQIEFFLLYILTLSPFVDGCRDQVFSDDLDGRSSFARVDRLRQERA</sequence>
<name>A0A1H6C0F5_9HYPH</name>
<feature type="domain" description="HTH luxR-type" evidence="1">
    <location>
        <begin position="285"/>
        <end position="342"/>
    </location>
</feature>
<accession>A0A1H6C0F5</accession>
<dbReference type="SMART" id="SM00421">
    <property type="entry name" value="HTH_LUXR"/>
    <property type="match status" value="1"/>
</dbReference>
<dbReference type="SUPFAM" id="SSF46894">
    <property type="entry name" value="C-terminal effector domain of the bipartite response regulators"/>
    <property type="match status" value="1"/>
</dbReference>
<evidence type="ECO:0000313" key="3">
    <source>
        <dbReference type="Proteomes" id="UP000236743"/>
    </source>
</evidence>
<dbReference type="InterPro" id="IPR016032">
    <property type="entry name" value="Sig_transdc_resp-reg_C-effctor"/>
</dbReference>
<dbReference type="GO" id="GO:0003677">
    <property type="term" value="F:DNA binding"/>
    <property type="evidence" value="ECO:0007669"/>
    <property type="project" value="UniProtKB-KW"/>
</dbReference>
<evidence type="ECO:0000313" key="2">
    <source>
        <dbReference type="EMBL" id="SEG65876.1"/>
    </source>
</evidence>
<dbReference type="RefSeq" id="WP_103874165.1">
    <property type="nucleotide sequence ID" value="NZ_FNUY01000008.1"/>
</dbReference>
<dbReference type="AlphaFoldDB" id="A0A1H6C0F5"/>